<accession>A0ACB0DWH9</accession>
<name>A0ACB0DWH9_RANTA</name>
<sequence>MGWEAGGQWEPGVPSVSQPAGRPAGPAALDYLPCQPLGTLRQLPAGEGLRVPRNLAGCADQVSLPKGVLKAKRRQATCHLSERGPLDQKRRFSSDTPGILGEKCPECREQLANPTTCNVGESTQRQRQAVVTSDQAEGERMGRMAKHKVCCVHARSEQRESLTPRGAAARVRRRVGAAPAQSSHTAGRATGTLSAATVWMDREDTRFSEISRSPRDKRCTVPLVQGAQSPQVHGDKT</sequence>
<protein>
    <submittedName>
        <fullName evidence="1">Uncharacterized protein</fullName>
    </submittedName>
</protein>
<gene>
    <name evidence="1" type="ORF">MRATA1EN3_LOCUS3883</name>
</gene>
<dbReference type="Proteomes" id="UP001162501">
    <property type="component" value="Chromosome 11"/>
</dbReference>
<dbReference type="EMBL" id="OX596095">
    <property type="protein sequence ID" value="CAI9692670.1"/>
    <property type="molecule type" value="Genomic_DNA"/>
</dbReference>
<proteinExistence type="predicted"/>
<evidence type="ECO:0000313" key="2">
    <source>
        <dbReference type="Proteomes" id="UP001162501"/>
    </source>
</evidence>
<evidence type="ECO:0000313" key="1">
    <source>
        <dbReference type="EMBL" id="CAI9692670.1"/>
    </source>
</evidence>
<reference evidence="1" key="1">
    <citation type="submission" date="2023-05" db="EMBL/GenBank/DDBJ databases">
        <authorList>
            <consortium name="ELIXIR-Norway"/>
        </authorList>
    </citation>
    <scope>NUCLEOTIDE SEQUENCE</scope>
</reference>
<organism evidence="1 2">
    <name type="scientific">Rangifer tarandus platyrhynchus</name>
    <name type="common">Svalbard reindeer</name>
    <dbReference type="NCBI Taxonomy" id="3082113"/>
    <lineage>
        <taxon>Eukaryota</taxon>
        <taxon>Metazoa</taxon>
        <taxon>Chordata</taxon>
        <taxon>Craniata</taxon>
        <taxon>Vertebrata</taxon>
        <taxon>Euteleostomi</taxon>
        <taxon>Mammalia</taxon>
        <taxon>Eutheria</taxon>
        <taxon>Laurasiatheria</taxon>
        <taxon>Artiodactyla</taxon>
        <taxon>Ruminantia</taxon>
        <taxon>Pecora</taxon>
        <taxon>Cervidae</taxon>
        <taxon>Odocoileinae</taxon>
        <taxon>Rangifer</taxon>
    </lineage>
</organism>